<reference evidence="4 5" key="1">
    <citation type="submission" date="2015-02" db="EMBL/GenBank/DDBJ databases">
        <title>Complete genome sequence of Kangiella geojedonensis strain YCS-5T.</title>
        <authorList>
            <person name="Kim K.M."/>
        </authorList>
    </citation>
    <scope>NUCLEOTIDE SEQUENCE [LARGE SCALE GENOMIC DNA]</scope>
    <source>
        <strain evidence="4 5">YCS-5</strain>
    </source>
</reference>
<sequence>MSNKENNTESHDPRPEEQSQLNHEDSSSKDSAETSSHDEQAAADSVFDEPTLDGGSDSSSKESSTKEASSAKTSKGSNGSSSKPIKWFIFLILVAAIAYAVFFGWQKWQDYQSTMNKADRIDQIEQQISMQQHSLETKMSKQTDLIRDLSSDLEQNQRYINQLQEQLRTTQRKFQTLSSEKQQDWLFNEAEYLIREASYKLNFTDDAASIIALLQAADNQLSELNDGSLTQIRQAISQDINAVRGSGNLDIEGVAIAIETLKSNLSQLELASVQLDKTSTEAEDNNSEVEVSSWQHFKNSMSHAASKYYTVHQFDESTQPFISPQKDRLLRENILLNLQTAQLAALQNNQPLYESNLGNVKQWVEQYFKQKPATTQAYLTQLEELLDRSVELDLPASLQSYQLISDISQQKVKQWLESDSPTTEEPETTDSEDTDNNASIEEEPSA</sequence>
<evidence type="ECO:0000256" key="3">
    <source>
        <dbReference type="SAM" id="Phobius"/>
    </source>
</evidence>
<dbReference type="Pfam" id="PF04375">
    <property type="entry name" value="HemX"/>
    <property type="match status" value="1"/>
</dbReference>
<dbReference type="RefSeq" id="WP_052735136.1">
    <property type="nucleotide sequence ID" value="NZ_CP010975.1"/>
</dbReference>
<feature type="region of interest" description="Disordered" evidence="2">
    <location>
        <begin position="414"/>
        <end position="446"/>
    </location>
</feature>
<proteinExistence type="predicted"/>
<dbReference type="Proteomes" id="UP000034071">
    <property type="component" value="Chromosome"/>
</dbReference>
<keyword evidence="5" id="KW-1185">Reference proteome</keyword>
<feature type="compositionally biased region" description="Basic and acidic residues" evidence="2">
    <location>
        <begin position="1"/>
        <end position="40"/>
    </location>
</feature>
<keyword evidence="3" id="KW-1133">Transmembrane helix</keyword>
<feature type="transmembrane region" description="Helical" evidence="3">
    <location>
        <begin position="87"/>
        <end position="105"/>
    </location>
</feature>
<dbReference type="OrthoDB" id="5739852at2"/>
<keyword evidence="1" id="KW-0175">Coiled coil</keyword>
<dbReference type="KEGG" id="kge:TQ33_0071"/>
<feature type="coiled-coil region" evidence="1">
    <location>
        <begin position="146"/>
        <end position="180"/>
    </location>
</feature>
<evidence type="ECO:0008006" key="6">
    <source>
        <dbReference type="Google" id="ProtNLM"/>
    </source>
</evidence>
<keyword evidence="3" id="KW-0472">Membrane</keyword>
<dbReference type="STRING" id="914150.TQ33_0071"/>
<dbReference type="EMBL" id="CP010975">
    <property type="protein sequence ID" value="AKE51063.1"/>
    <property type="molecule type" value="Genomic_DNA"/>
</dbReference>
<dbReference type="PANTHER" id="PTHR38043:SF1">
    <property type="entry name" value="PROTEIN HEMX"/>
    <property type="match status" value="1"/>
</dbReference>
<gene>
    <name evidence="4" type="ORF">TQ33_0071</name>
</gene>
<keyword evidence="3" id="KW-0812">Transmembrane</keyword>
<accession>A0A0F6RAX7</accession>
<dbReference type="HOGENOM" id="CLU_036381_4_0_6"/>
<feature type="region of interest" description="Disordered" evidence="2">
    <location>
        <begin position="1"/>
        <end position="81"/>
    </location>
</feature>
<evidence type="ECO:0000313" key="4">
    <source>
        <dbReference type="EMBL" id="AKE51063.1"/>
    </source>
</evidence>
<feature type="compositionally biased region" description="Low complexity" evidence="2">
    <location>
        <begin position="66"/>
        <end position="81"/>
    </location>
</feature>
<dbReference type="InterPro" id="IPR007470">
    <property type="entry name" value="HemX"/>
</dbReference>
<name>A0A0F6RAX7_9GAMM</name>
<dbReference type="PANTHER" id="PTHR38043">
    <property type="entry name" value="PROTEIN HEMX"/>
    <property type="match status" value="1"/>
</dbReference>
<evidence type="ECO:0000256" key="2">
    <source>
        <dbReference type="SAM" id="MobiDB-lite"/>
    </source>
</evidence>
<evidence type="ECO:0000256" key="1">
    <source>
        <dbReference type="SAM" id="Coils"/>
    </source>
</evidence>
<protein>
    <recommendedName>
        <fullName evidence="6">HemX domain protein</fullName>
    </recommendedName>
</protein>
<organism evidence="4 5">
    <name type="scientific">Kangiella geojedonensis</name>
    <dbReference type="NCBI Taxonomy" id="914150"/>
    <lineage>
        <taxon>Bacteria</taxon>
        <taxon>Pseudomonadati</taxon>
        <taxon>Pseudomonadota</taxon>
        <taxon>Gammaproteobacteria</taxon>
        <taxon>Kangiellales</taxon>
        <taxon>Kangiellaceae</taxon>
        <taxon>Kangiella</taxon>
    </lineage>
</organism>
<dbReference type="PATRIC" id="fig|914150.5.peg.71"/>
<dbReference type="AlphaFoldDB" id="A0A0F6RAX7"/>
<feature type="compositionally biased region" description="Acidic residues" evidence="2">
    <location>
        <begin position="422"/>
        <end position="446"/>
    </location>
</feature>
<evidence type="ECO:0000313" key="5">
    <source>
        <dbReference type="Proteomes" id="UP000034071"/>
    </source>
</evidence>